<dbReference type="PANTHER" id="PTHR43163:SF6">
    <property type="entry name" value="DIPEPTIDE TRANSPORT SYSTEM PERMEASE PROTEIN DPPB-RELATED"/>
    <property type="match status" value="1"/>
</dbReference>
<feature type="transmembrane region" description="Helical" evidence="7">
    <location>
        <begin position="131"/>
        <end position="155"/>
    </location>
</feature>
<sequence>MVGYLLRRLGVSVIVVIGISLLVFLLLHLISASPGRAVLGFQASPEAVAAFNHEHGYDRALPMQYLSYVNSLLHGDLGYSYKLNQSVGALLKANAGRSAVLTAIALILAVVVAIPLGIVQAMKRNTAVDNVATATAFTLYSIPTFFLALVLIAVLSLKLNWLPSQASQSSSVLGVLGDPKSMVLPVVTLTAVSVAAFSRYMRSAALDNLAQDYIKVARAKGLSERQVITRHLVRNSSLPIITLVGLSLPALLAGNLIVETVFNFPGLGLLFFNSLQKEDYPVLLAYSLIVGVLTVIGNLVADLALAVADPRIRLG</sequence>
<dbReference type="EMBL" id="JAVREH010000019">
    <property type="protein sequence ID" value="MDT0262581.1"/>
    <property type="molecule type" value="Genomic_DNA"/>
</dbReference>
<organism evidence="9 10">
    <name type="scientific">Jatrophihabitans lederbergiae</name>
    <dbReference type="NCBI Taxonomy" id="3075547"/>
    <lineage>
        <taxon>Bacteria</taxon>
        <taxon>Bacillati</taxon>
        <taxon>Actinomycetota</taxon>
        <taxon>Actinomycetes</taxon>
        <taxon>Jatrophihabitantales</taxon>
        <taxon>Jatrophihabitantaceae</taxon>
        <taxon>Jatrophihabitans</taxon>
    </lineage>
</organism>
<feature type="transmembrane region" description="Helical" evidence="7">
    <location>
        <begin position="284"/>
        <end position="308"/>
    </location>
</feature>
<reference evidence="10" key="1">
    <citation type="submission" date="2023-07" db="EMBL/GenBank/DDBJ databases">
        <title>30 novel species of actinomycetes from the DSMZ collection.</title>
        <authorList>
            <person name="Nouioui I."/>
        </authorList>
    </citation>
    <scope>NUCLEOTIDE SEQUENCE [LARGE SCALE GENOMIC DNA]</scope>
    <source>
        <strain evidence="10">DSM 44399</strain>
    </source>
</reference>
<comment type="similarity">
    <text evidence="7">Belongs to the binding-protein-dependent transport system permease family.</text>
</comment>
<evidence type="ECO:0000256" key="2">
    <source>
        <dbReference type="ARBA" id="ARBA00022448"/>
    </source>
</evidence>
<evidence type="ECO:0000313" key="9">
    <source>
        <dbReference type="EMBL" id="MDT0262581.1"/>
    </source>
</evidence>
<evidence type="ECO:0000313" key="10">
    <source>
        <dbReference type="Proteomes" id="UP001183176"/>
    </source>
</evidence>
<dbReference type="RefSeq" id="WP_311423729.1">
    <property type="nucleotide sequence ID" value="NZ_JAVREH010000019.1"/>
</dbReference>
<feature type="transmembrane region" description="Helical" evidence="7">
    <location>
        <begin position="240"/>
        <end position="264"/>
    </location>
</feature>
<proteinExistence type="inferred from homology"/>
<evidence type="ECO:0000256" key="4">
    <source>
        <dbReference type="ARBA" id="ARBA00022692"/>
    </source>
</evidence>
<dbReference type="Gene3D" id="1.10.3720.10">
    <property type="entry name" value="MetI-like"/>
    <property type="match status" value="1"/>
</dbReference>
<name>A0ABU2JCU8_9ACTN</name>
<keyword evidence="2 7" id="KW-0813">Transport</keyword>
<dbReference type="InterPro" id="IPR045621">
    <property type="entry name" value="BPD_transp_1_N"/>
</dbReference>
<dbReference type="InterPro" id="IPR035906">
    <property type="entry name" value="MetI-like_sf"/>
</dbReference>
<dbReference type="PROSITE" id="PS50928">
    <property type="entry name" value="ABC_TM1"/>
    <property type="match status" value="1"/>
</dbReference>
<comment type="caution">
    <text evidence="9">The sequence shown here is derived from an EMBL/GenBank/DDBJ whole genome shotgun (WGS) entry which is preliminary data.</text>
</comment>
<dbReference type="InterPro" id="IPR000515">
    <property type="entry name" value="MetI-like"/>
</dbReference>
<feature type="transmembrane region" description="Helical" evidence="7">
    <location>
        <begin position="9"/>
        <end position="30"/>
    </location>
</feature>
<feature type="transmembrane region" description="Helical" evidence="7">
    <location>
        <begin position="182"/>
        <end position="201"/>
    </location>
</feature>
<keyword evidence="3" id="KW-1003">Cell membrane</keyword>
<accession>A0ABU2JCU8</accession>
<keyword evidence="10" id="KW-1185">Reference proteome</keyword>
<dbReference type="PANTHER" id="PTHR43163">
    <property type="entry name" value="DIPEPTIDE TRANSPORT SYSTEM PERMEASE PROTEIN DPPB-RELATED"/>
    <property type="match status" value="1"/>
</dbReference>
<evidence type="ECO:0000256" key="7">
    <source>
        <dbReference type="RuleBase" id="RU363032"/>
    </source>
</evidence>
<keyword evidence="4 7" id="KW-0812">Transmembrane</keyword>
<protein>
    <submittedName>
        <fullName evidence="9">ABC transporter permease</fullName>
    </submittedName>
</protein>
<dbReference type="Pfam" id="PF00528">
    <property type="entry name" value="BPD_transp_1"/>
    <property type="match status" value="1"/>
</dbReference>
<evidence type="ECO:0000256" key="6">
    <source>
        <dbReference type="ARBA" id="ARBA00023136"/>
    </source>
</evidence>
<dbReference type="Proteomes" id="UP001183176">
    <property type="component" value="Unassembled WGS sequence"/>
</dbReference>
<gene>
    <name evidence="9" type="ORF">RM423_14390</name>
</gene>
<evidence type="ECO:0000256" key="5">
    <source>
        <dbReference type="ARBA" id="ARBA00022989"/>
    </source>
</evidence>
<feature type="domain" description="ABC transmembrane type-1" evidence="8">
    <location>
        <begin position="95"/>
        <end position="301"/>
    </location>
</feature>
<dbReference type="Pfam" id="PF19300">
    <property type="entry name" value="BPD_transp_1_N"/>
    <property type="match status" value="1"/>
</dbReference>
<keyword evidence="6 7" id="KW-0472">Membrane</keyword>
<keyword evidence="5 7" id="KW-1133">Transmembrane helix</keyword>
<evidence type="ECO:0000256" key="3">
    <source>
        <dbReference type="ARBA" id="ARBA00022475"/>
    </source>
</evidence>
<dbReference type="SUPFAM" id="SSF161098">
    <property type="entry name" value="MetI-like"/>
    <property type="match status" value="1"/>
</dbReference>
<feature type="transmembrane region" description="Helical" evidence="7">
    <location>
        <begin position="99"/>
        <end position="119"/>
    </location>
</feature>
<evidence type="ECO:0000256" key="1">
    <source>
        <dbReference type="ARBA" id="ARBA00004651"/>
    </source>
</evidence>
<comment type="subcellular location">
    <subcellularLocation>
        <location evidence="1 7">Cell membrane</location>
        <topology evidence="1 7">Multi-pass membrane protein</topology>
    </subcellularLocation>
</comment>
<dbReference type="CDD" id="cd06261">
    <property type="entry name" value="TM_PBP2"/>
    <property type="match status" value="1"/>
</dbReference>
<evidence type="ECO:0000259" key="8">
    <source>
        <dbReference type="PROSITE" id="PS50928"/>
    </source>
</evidence>